<reference evidence="2" key="1">
    <citation type="journal article" date="2019" name="Int. J. Syst. Evol. Microbiol.">
        <title>The Global Catalogue of Microorganisms (GCM) 10K type strain sequencing project: providing services to taxonomists for standard genome sequencing and annotation.</title>
        <authorList>
            <consortium name="The Broad Institute Genomics Platform"/>
            <consortium name="The Broad Institute Genome Sequencing Center for Infectious Disease"/>
            <person name="Wu L."/>
            <person name="Ma J."/>
        </authorList>
    </citation>
    <scope>NUCLEOTIDE SEQUENCE [LARGE SCALE GENOMIC DNA]</scope>
    <source>
        <strain evidence="2">JCM 17664</strain>
    </source>
</reference>
<proteinExistence type="predicted"/>
<dbReference type="Proteomes" id="UP001501207">
    <property type="component" value="Unassembled WGS sequence"/>
</dbReference>
<gene>
    <name evidence="1" type="ORF">GCM10023143_13930</name>
</gene>
<name>A0ABP8FMU4_9BACT</name>
<keyword evidence="2" id="KW-1185">Reference proteome</keyword>
<dbReference type="EMBL" id="BAABFN010000002">
    <property type="protein sequence ID" value="GAA4307411.1"/>
    <property type="molecule type" value="Genomic_DNA"/>
</dbReference>
<accession>A0ABP8FMU4</accession>
<evidence type="ECO:0000313" key="1">
    <source>
        <dbReference type="EMBL" id="GAA4307411.1"/>
    </source>
</evidence>
<sequence>MNCTKGMENNHFSQILTVFYDRMTPEEGYLAGYGAIINTYELQVPLPDKQGKGHLSERVK</sequence>
<protein>
    <submittedName>
        <fullName evidence="1">Uncharacterized protein</fullName>
    </submittedName>
</protein>
<comment type="caution">
    <text evidence="1">The sequence shown here is derived from an EMBL/GenBank/DDBJ whole genome shotgun (WGS) entry which is preliminary data.</text>
</comment>
<organism evidence="1 2">
    <name type="scientific">Compostibacter hankyongensis</name>
    <dbReference type="NCBI Taxonomy" id="1007089"/>
    <lineage>
        <taxon>Bacteria</taxon>
        <taxon>Pseudomonadati</taxon>
        <taxon>Bacteroidota</taxon>
        <taxon>Chitinophagia</taxon>
        <taxon>Chitinophagales</taxon>
        <taxon>Chitinophagaceae</taxon>
        <taxon>Compostibacter</taxon>
    </lineage>
</organism>
<evidence type="ECO:0000313" key="2">
    <source>
        <dbReference type="Proteomes" id="UP001501207"/>
    </source>
</evidence>